<sequence>MTLSYEFVMARADQATREASEADLGNVRERALRSAAAWQAMADRIVKLAKDREEAQRAREPAE</sequence>
<keyword evidence="2" id="KW-1185">Reference proteome</keyword>
<organism evidence="1 2">
    <name type="scientific">Novosphingobium piscinae</name>
    <dbReference type="NCBI Taxonomy" id="1507448"/>
    <lineage>
        <taxon>Bacteria</taxon>
        <taxon>Pseudomonadati</taxon>
        <taxon>Pseudomonadota</taxon>
        <taxon>Alphaproteobacteria</taxon>
        <taxon>Sphingomonadales</taxon>
        <taxon>Sphingomonadaceae</taxon>
        <taxon>Novosphingobium</taxon>
    </lineage>
</organism>
<evidence type="ECO:0000313" key="1">
    <source>
        <dbReference type="EMBL" id="MBC2668021.1"/>
    </source>
</evidence>
<dbReference type="AlphaFoldDB" id="A0A7X1KNT0"/>
<gene>
    <name evidence="1" type="ORF">H7F53_02540</name>
</gene>
<name>A0A7X1KNT0_9SPHN</name>
<reference evidence="1 2" key="1">
    <citation type="submission" date="2020-08" db="EMBL/GenBank/DDBJ databases">
        <title>The genome sequence of type strain Novosphingobium piscinae KCTC 42194.</title>
        <authorList>
            <person name="Liu Y."/>
        </authorList>
    </citation>
    <scope>NUCLEOTIDE SEQUENCE [LARGE SCALE GENOMIC DNA]</scope>
    <source>
        <strain evidence="1 2">KCTC 42194</strain>
    </source>
</reference>
<accession>A0A7X1KNT0</accession>
<dbReference type="Proteomes" id="UP000551327">
    <property type="component" value="Unassembled WGS sequence"/>
</dbReference>
<proteinExistence type="predicted"/>
<dbReference type="RefSeq" id="WP_185677913.1">
    <property type="nucleotide sequence ID" value="NZ_JACLAX010000002.1"/>
</dbReference>
<comment type="caution">
    <text evidence="1">The sequence shown here is derived from an EMBL/GenBank/DDBJ whole genome shotgun (WGS) entry which is preliminary data.</text>
</comment>
<protein>
    <submittedName>
        <fullName evidence="1">Uncharacterized protein</fullName>
    </submittedName>
</protein>
<evidence type="ECO:0000313" key="2">
    <source>
        <dbReference type="Proteomes" id="UP000551327"/>
    </source>
</evidence>
<dbReference type="EMBL" id="JACLAX010000002">
    <property type="protein sequence ID" value="MBC2668021.1"/>
    <property type="molecule type" value="Genomic_DNA"/>
</dbReference>